<evidence type="ECO:0000313" key="10">
    <source>
        <dbReference type="EMBL" id="KAA8494403.1"/>
    </source>
</evidence>
<dbReference type="Gene3D" id="3.30.110.30">
    <property type="entry name" value="C-terminal domain of ProRS"/>
    <property type="match status" value="1"/>
</dbReference>
<dbReference type="SMART" id="SM00946">
    <property type="entry name" value="ProRS-C_1"/>
    <property type="match status" value="1"/>
</dbReference>
<evidence type="ECO:0000259" key="9">
    <source>
        <dbReference type="PROSITE" id="PS50862"/>
    </source>
</evidence>
<evidence type="ECO:0000256" key="3">
    <source>
        <dbReference type="ARBA" id="ARBA00022741"/>
    </source>
</evidence>
<feature type="region of interest" description="Disordered" evidence="8">
    <location>
        <begin position="60"/>
        <end position="96"/>
    </location>
</feature>
<dbReference type="Proteomes" id="UP000324585">
    <property type="component" value="Unassembled WGS sequence"/>
</dbReference>
<dbReference type="Pfam" id="PF09180">
    <property type="entry name" value="ProRS-C_1"/>
    <property type="match status" value="1"/>
</dbReference>
<dbReference type="PANTHER" id="PTHR43382">
    <property type="entry name" value="PROLYL-TRNA SYNTHETASE"/>
    <property type="match status" value="1"/>
</dbReference>
<evidence type="ECO:0000256" key="4">
    <source>
        <dbReference type="ARBA" id="ARBA00022840"/>
    </source>
</evidence>
<evidence type="ECO:0000313" key="11">
    <source>
        <dbReference type="Proteomes" id="UP000324585"/>
    </source>
</evidence>
<dbReference type="OrthoDB" id="1350766at2759"/>
<dbReference type="Gene3D" id="3.40.50.800">
    <property type="entry name" value="Anticodon-binding domain"/>
    <property type="match status" value="1"/>
</dbReference>
<dbReference type="OMA" id="HRWEMRT"/>
<dbReference type="InterPro" id="IPR017449">
    <property type="entry name" value="Pro-tRNA_synth_II"/>
</dbReference>
<sequence length="595" mass="66734">MSAFVFGSGGCHYALRHAAEQRCACVCGGWTGASRAAGTARTTSRALSHTLFVRCASAASSSTPASSSSDATQTQTKKQQGGKPNTGGPAASAQQQGISSRANDYSQWYLDVLAAGELVDTSPVKGCMVIRPHGFAIWEFMRDWLDARLKARGVQNAYFPIFIPQSFLSKEAEHVEGFAKECAVVTHHRLRVAADPGANNGQVLEVDPDAKLEEPLVVRPTSETIIWNMFQRWISSYRELPLLINQWANVVRWEMRTRPFLRTTEFLWQEGHTAHASAEEALSYARDMIDVYAELCENMLAMPVVKGIKSPSERFAGAEETFTIEGQMQNGWALQCGTSHFLGQNFARAFDVYFMNQEEKRELVWATSWGVSTRLMGALIMTHSDDTGLVLPPSVAPVQVILIPIFKNAETKAQVGAYVSSLRERLLRHGVRVKVDDRENVRPGAKYFEWERKGVCLRMEVGPRDMEKNQTYCASRTRKDKFSIPVDEQFERSVLEKLSSIQRDMLETAKARVAARTFRVDSYDEMKQMLSAGADNAGFYIVPWKCDADNERQIKEECKATIRCYPMDMQHEVQGKVCFYSNEPATHMAIFARAY</sequence>
<dbReference type="InterPro" id="IPR004499">
    <property type="entry name" value="Pro-tRNA-ligase_IIa_arc-type"/>
</dbReference>
<dbReference type="NCBIfam" id="TIGR00408">
    <property type="entry name" value="proS_fam_I"/>
    <property type="match status" value="1"/>
</dbReference>
<dbReference type="PROSITE" id="PS50862">
    <property type="entry name" value="AA_TRNA_LIGASE_II"/>
    <property type="match status" value="1"/>
</dbReference>
<protein>
    <recommendedName>
        <fullName evidence="1">proline--tRNA ligase</fullName>
        <ecNumber evidence="1">6.1.1.15</ecNumber>
    </recommendedName>
    <alternativeName>
        <fullName evidence="6">Prolyl-tRNA synthetase</fullName>
    </alternativeName>
</protein>
<dbReference type="SUPFAM" id="SSF64586">
    <property type="entry name" value="C-terminal domain of ProRS"/>
    <property type="match status" value="1"/>
</dbReference>
<dbReference type="InterPro" id="IPR004154">
    <property type="entry name" value="Anticodon-bd"/>
</dbReference>
<dbReference type="AlphaFoldDB" id="A0A5J4YUG4"/>
<evidence type="ECO:0000256" key="1">
    <source>
        <dbReference type="ARBA" id="ARBA00012831"/>
    </source>
</evidence>
<dbReference type="InterPro" id="IPR006195">
    <property type="entry name" value="aa-tRNA-synth_II"/>
</dbReference>
<dbReference type="SUPFAM" id="SSF52954">
    <property type="entry name" value="Class II aaRS ABD-related"/>
    <property type="match status" value="1"/>
</dbReference>
<dbReference type="PANTHER" id="PTHR43382:SF3">
    <property type="entry name" value="PROLINE--TRNA LIGASE, CHLOROPLASTIC_MITOCHONDRIAL"/>
    <property type="match status" value="1"/>
</dbReference>
<dbReference type="CDD" id="cd00862">
    <property type="entry name" value="ProRS_anticodon_zinc"/>
    <property type="match status" value="1"/>
</dbReference>
<comment type="catalytic activity">
    <reaction evidence="7">
        <text>tRNA(Pro) + L-proline + ATP = L-prolyl-tRNA(Pro) + AMP + diphosphate</text>
        <dbReference type="Rhea" id="RHEA:14305"/>
        <dbReference type="Rhea" id="RHEA-COMP:9700"/>
        <dbReference type="Rhea" id="RHEA-COMP:9702"/>
        <dbReference type="ChEBI" id="CHEBI:30616"/>
        <dbReference type="ChEBI" id="CHEBI:33019"/>
        <dbReference type="ChEBI" id="CHEBI:60039"/>
        <dbReference type="ChEBI" id="CHEBI:78442"/>
        <dbReference type="ChEBI" id="CHEBI:78532"/>
        <dbReference type="ChEBI" id="CHEBI:456215"/>
        <dbReference type="EC" id="6.1.1.15"/>
    </reaction>
</comment>
<dbReference type="EMBL" id="VRMN01000004">
    <property type="protein sequence ID" value="KAA8494403.1"/>
    <property type="molecule type" value="Genomic_DNA"/>
</dbReference>
<keyword evidence="2 10" id="KW-0436">Ligase</keyword>
<dbReference type="Pfam" id="PF00587">
    <property type="entry name" value="tRNA-synt_2b"/>
    <property type="match status" value="1"/>
</dbReference>
<evidence type="ECO:0000256" key="8">
    <source>
        <dbReference type="SAM" id="MobiDB-lite"/>
    </source>
</evidence>
<keyword evidence="3" id="KW-0547">Nucleotide-binding</keyword>
<dbReference type="HAMAP" id="MF_01571">
    <property type="entry name" value="Pro_tRNA_synth_type3"/>
    <property type="match status" value="1"/>
</dbReference>
<dbReference type="GO" id="GO:0005737">
    <property type="term" value="C:cytoplasm"/>
    <property type="evidence" value="ECO:0007669"/>
    <property type="project" value="InterPro"/>
</dbReference>
<keyword evidence="5" id="KW-0030">Aminoacyl-tRNA synthetase</keyword>
<dbReference type="FunFam" id="3.30.930.10:FF:000023">
    <property type="entry name" value="Proline--tRNA ligase"/>
    <property type="match status" value="1"/>
</dbReference>
<feature type="compositionally biased region" description="Low complexity" evidence="8">
    <location>
        <begin position="60"/>
        <end position="89"/>
    </location>
</feature>
<dbReference type="GO" id="GO:0004827">
    <property type="term" value="F:proline-tRNA ligase activity"/>
    <property type="evidence" value="ECO:0007669"/>
    <property type="project" value="UniProtKB-EC"/>
</dbReference>
<dbReference type="InterPro" id="IPR045864">
    <property type="entry name" value="aa-tRNA-synth_II/BPL/LPL"/>
</dbReference>
<dbReference type="GO" id="GO:0005524">
    <property type="term" value="F:ATP binding"/>
    <property type="evidence" value="ECO:0007669"/>
    <property type="project" value="UniProtKB-KW"/>
</dbReference>
<evidence type="ECO:0000256" key="7">
    <source>
        <dbReference type="ARBA" id="ARBA00047671"/>
    </source>
</evidence>
<organism evidence="10 11">
    <name type="scientific">Porphyridium purpureum</name>
    <name type="common">Red alga</name>
    <name type="synonym">Porphyridium cruentum</name>
    <dbReference type="NCBI Taxonomy" id="35688"/>
    <lineage>
        <taxon>Eukaryota</taxon>
        <taxon>Rhodophyta</taxon>
        <taxon>Bangiophyceae</taxon>
        <taxon>Porphyridiales</taxon>
        <taxon>Porphyridiaceae</taxon>
        <taxon>Porphyridium</taxon>
    </lineage>
</organism>
<accession>A0A5J4YUG4</accession>
<evidence type="ECO:0000256" key="5">
    <source>
        <dbReference type="ARBA" id="ARBA00023146"/>
    </source>
</evidence>
<dbReference type="GO" id="GO:0017101">
    <property type="term" value="C:aminoacyl-tRNA synthetase multienzyme complex"/>
    <property type="evidence" value="ECO:0007669"/>
    <property type="project" value="TreeGrafter"/>
</dbReference>
<evidence type="ECO:0000256" key="2">
    <source>
        <dbReference type="ARBA" id="ARBA00022598"/>
    </source>
</evidence>
<dbReference type="InterPro" id="IPR036621">
    <property type="entry name" value="Anticodon-bd_dom_sf"/>
</dbReference>
<evidence type="ECO:0000256" key="6">
    <source>
        <dbReference type="ARBA" id="ARBA00029731"/>
    </source>
</evidence>
<feature type="domain" description="Aminoacyl-transfer RNA synthetases class-II family profile" evidence="9">
    <location>
        <begin position="131"/>
        <end position="392"/>
    </location>
</feature>
<dbReference type="EC" id="6.1.1.15" evidence="1"/>
<dbReference type="InterPro" id="IPR002314">
    <property type="entry name" value="aa-tRNA-synt_IIb"/>
</dbReference>
<dbReference type="CDD" id="cd00778">
    <property type="entry name" value="ProRS_core_arch_euk"/>
    <property type="match status" value="1"/>
</dbReference>
<dbReference type="Pfam" id="PF03129">
    <property type="entry name" value="HGTP_anticodon"/>
    <property type="match status" value="1"/>
</dbReference>
<comment type="caution">
    <text evidence="10">The sequence shown here is derived from an EMBL/GenBank/DDBJ whole genome shotgun (WGS) entry which is preliminary data.</text>
</comment>
<proteinExistence type="inferred from homology"/>
<keyword evidence="11" id="KW-1185">Reference proteome</keyword>
<keyword evidence="4" id="KW-0067">ATP-binding</keyword>
<dbReference type="SUPFAM" id="SSF55681">
    <property type="entry name" value="Class II aaRS and biotin synthetases"/>
    <property type="match status" value="1"/>
</dbReference>
<dbReference type="InterPro" id="IPR016061">
    <property type="entry name" value="Pro-tRNA_ligase_II_C"/>
</dbReference>
<reference evidence="11" key="1">
    <citation type="journal article" date="2019" name="Nat. Commun.">
        <title>Expansion of phycobilisome linker gene families in mesophilic red algae.</title>
        <authorList>
            <person name="Lee J."/>
            <person name="Kim D."/>
            <person name="Bhattacharya D."/>
            <person name="Yoon H.S."/>
        </authorList>
    </citation>
    <scope>NUCLEOTIDE SEQUENCE [LARGE SCALE GENOMIC DNA]</scope>
    <source>
        <strain evidence="11">CCMP 1328</strain>
    </source>
</reference>
<gene>
    <name evidence="10" type="ORF">FVE85_2644</name>
</gene>
<dbReference type="Gene3D" id="3.30.930.10">
    <property type="entry name" value="Bira Bifunctional Protein, Domain 2"/>
    <property type="match status" value="1"/>
</dbReference>
<dbReference type="GO" id="GO:0006433">
    <property type="term" value="P:prolyl-tRNA aminoacylation"/>
    <property type="evidence" value="ECO:0007669"/>
    <property type="project" value="InterPro"/>
</dbReference>
<name>A0A5J4YUG4_PORPP</name>
<dbReference type="InterPro" id="IPR033721">
    <property type="entry name" value="ProRS_core_arch_euk"/>
</dbReference>